<proteinExistence type="predicted"/>
<feature type="transmembrane region" description="Helical" evidence="1">
    <location>
        <begin position="50"/>
        <end position="72"/>
    </location>
</feature>
<keyword evidence="1" id="KW-0812">Transmembrane</keyword>
<feature type="transmembrane region" description="Helical" evidence="1">
    <location>
        <begin position="20"/>
        <end position="38"/>
    </location>
</feature>
<gene>
    <name evidence="2" type="ORF">JIN81_04305</name>
</gene>
<reference evidence="2" key="1">
    <citation type="submission" date="2021-01" db="EMBL/GenBank/DDBJ databases">
        <title>Modified the classification status of verrucomicrobia.</title>
        <authorList>
            <person name="Feng X."/>
        </authorList>
    </citation>
    <scope>NUCLEOTIDE SEQUENCE</scope>
    <source>
        <strain evidence="2">KCTC 22201</strain>
    </source>
</reference>
<evidence type="ECO:0000256" key="1">
    <source>
        <dbReference type="SAM" id="Phobius"/>
    </source>
</evidence>
<keyword evidence="3" id="KW-1185">Reference proteome</keyword>
<dbReference type="Proteomes" id="UP000658278">
    <property type="component" value="Unassembled WGS sequence"/>
</dbReference>
<keyword evidence="1" id="KW-1133">Transmembrane helix</keyword>
<dbReference type="EMBL" id="JAENII010000002">
    <property type="protein sequence ID" value="MBK1826228.1"/>
    <property type="molecule type" value="Genomic_DNA"/>
</dbReference>
<evidence type="ECO:0000313" key="3">
    <source>
        <dbReference type="Proteomes" id="UP000658278"/>
    </source>
</evidence>
<accession>A0A934RAK5</accession>
<comment type="caution">
    <text evidence="2">The sequence shown here is derived from an EMBL/GenBank/DDBJ whole genome shotgun (WGS) entry which is preliminary data.</text>
</comment>
<organism evidence="2 3">
    <name type="scientific">Haloferula rosea</name>
    <dbReference type="NCBI Taxonomy" id="490093"/>
    <lineage>
        <taxon>Bacteria</taxon>
        <taxon>Pseudomonadati</taxon>
        <taxon>Verrucomicrobiota</taxon>
        <taxon>Verrucomicrobiia</taxon>
        <taxon>Verrucomicrobiales</taxon>
        <taxon>Verrucomicrobiaceae</taxon>
        <taxon>Haloferula</taxon>
    </lineage>
</organism>
<sequence length="83" mass="9520">MDKAVAREILLDRKRRRRTLGGFATVMLGMFALGLWGIDGWLSESPLRFGVYWGLCGLLCLFVMLFALFDALSAIKEERERHQ</sequence>
<protein>
    <submittedName>
        <fullName evidence="2">Uncharacterized protein</fullName>
    </submittedName>
</protein>
<keyword evidence="1" id="KW-0472">Membrane</keyword>
<dbReference type="AlphaFoldDB" id="A0A934RAK5"/>
<evidence type="ECO:0000313" key="2">
    <source>
        <dbReference type="EMBL" id="MBK1826228.1"/>
    </source>
</evidence>
<name>A0A934RAK5_9BACT</name>